<keyword evidence="4 5" id="KW-0472">Membrane</keyword>
<feature type="transmembrane region" description="Helical" evidence="5">
    <location>
        <begin position="23"/>
        <end position="48"/>
    </location>
</feature>
<feature type="transmembrane region" description="Helical" evidence="5">
    <location>
        <begin position="255"/>
        <end position="280"/>
    </location>
</feature>
<evidence type="ECO:0000256" key="2">
    <source>
        <dbReference type="ARBA" id="ARBA00022692"/>
    </source>
</evidence>
<dbReference type="Proteomes" id="UP000030764">
    <property type="component" value="Unassembled WGS sequence"/>
</dbReference>
<organism evidence="8">
    <name type="scientific">Trichuris suis</name>
    <name type="common">pig whipworm</name>
    <dbReference type="NCBI Taxonomy" id="68888"/>
    <lineage>
        <taxon>Eukaryota</taxon>
        <taxon>Metazoa</taxon>
        <taxon>Ecdysozoa</taxon>
        <taxon>Nematoda</taxon>
        <taxon>Enoplea</taxon>
        <taxon>Dorylaimia</taxon>
        <taxon>Trichinellida</taxon>
        <taxon>Trichuridae</taxon>
        <taxon>Trichuris</taxon>
    </lineage>
</organism>
<evidence type="ECO:0000256" key="1">
    <source>
        <dbReference type="ARBA" id="ARBA00004370"/>
    </source>
</evidence>
<feature type="transmembrane region" description="Helical" evidence="5">
    <location>
        <begin position="205"/>
        <end position="226"/>
    </location>
</feature>
<dbReference type="EMBL" id="KL363214">
    <property type="protein sequence ID" value="KFD53686.1"/>
    <property type="molecule type" value="Genomic_DNA"/>
</dbReference>
<dbReference type="PROSITE" id="PS50262">
    <property type="entry name" value="G_PROTEIN_RECEP_F1_2"/>
    <property type="match status" value="1"/>
</dbReference>
<gene>
    <name evidence="7" type="ORF">M513_05391</name>
    <name evidence="8" type="ORF">M514_05391</name>
</gene>
<keyword evidence="2 5" id="KW-0812">Transmembrane</keyword>
<protein>
    <recommendedName>
        <fullName evidence="6">G-protein coupled receptors family 1 profile domain-containing protein</fullName>
    </recommendedName>
</protein>
<evidence type="ECO:0000313" key="9">
    <source>
        <dbReference type="Proteomes" id="UP000030764"/>
    </source>
</evidence>
<evidence type="ECO:0000256" key="5">
    <source>
        <dbReference type="SAM" id="Phobius"/>
    </source>
</evidence>
<comment type="subcellular location">
    <subcellularLocation>
        <location evidence="1">Membrane</location>
    </subcellularLocation>
</comment>
<evidence type="ECO:0000259" key="6">
    <source>
        <dbReference type="PROSITE" id="PS50262"/>
    </source>
</evidence>
<dbReference type="Gene3D" id="1.20.1070.10">
    <property type="entry name" value="Rhodopsin 7-helix transmembrane proteins"/>
    <property type="match status" value="1"/>
</dbReference>
<dbReference type="PANTHER" id="PTHR46709">
    <property type="entry name" value="PROTEIN CBG23488-RELATED"/>
    <property type="match status" value="1"/>
</dbReference>
<proteinExistence type="predicted"/>
<reference evidence="8 9" key="1">
    <citation type="journal article" date="2014" name="Nat. Genet.">
        <title>Genome and transcriptome of the porcine whipworm Trichuris suis.</title>
        <authorList>
            <person name="Jex A.R."/>
            <person name="Nejsum P."/>
            <person name="Schwarz E.M."/>
            <person name="Hu L."/>
            <person name="Young N.D."/>
            <person name="Hall R.S."/>
            <person name="Korhonen P.K."/>
            <person name="Liao S."/>
            <person name="Thamsborg S."/>
            <person name="Xia J."/>
            <person name="Xu P."/>
            <person name="Wang S."/>
            <person name="Scheerlinck J.P."/>
            <person name="Hofmann A."/>
            <person name="Sternberg P.W."/>
            <person name="Wang J."/>
            <person name="Gasser R.B."/>
        </authorList>
    </citation>
    <scope>NUCLEOTIDE SEQUENCE [LARGE SCALE GENOMIC DNA]</scope>
    <source>
        <strain evidence="8">DCEP-RM93F</strain>
        <strain evidence="7">DCEP-RM93M</strain>
    </source>
</reference>
<dbReference type="PRINTS" id="PR00237">
    <property type="entry name" value="GPCRRHODOPSN"/>
</dbReference>
<evidence type="ECO:0000313" key="8">
    <source>
        <dbReference type="EMBL" id="KFD72398.1"/>
    </source>
</evidence>
<dbReference type="InterPro" id="IPR017452">
    <property type="entry name" value="GPCR_Rhodpsn_7TM"/>
</dbReference>
<dbReference type="GO" id="GO:0016020">
    <property type="term" value="C:membrane"/>
    <property type="evidence" value="ECO:0007669"/>
    <property type="project" value="UniProtKB-SubCell"/>
</dbReference>
<dbReference type="Proteomes" id="UP000030758">
    <property type="component" value="Unassembled WGS sequence"/>
</dbReference>
<evidence type="ECO:0000256" key="3">
    <source>
        <dbReference type="ARBA" id="ARBA00022989"/>
    </source>
</evidence>
<dbReference type="GO" id="GO:0004930">
    <property type="term" value="F:G protein-coupled receptor activity"/>
    <property type="evidence" value="ECO:0007669"/>
    <property type="project" value="InterPro"/>
</dbReference>
<dbReference type="AlphaFoldDB" id="A0A085NSF2"/>
<dbReference type="CDD" id="cd14978">
    <property type="entry name" value="7tmA_FMRFamide_R-like"/>
    <property type="match status" value="1"/>
</dbReference>
<dbReference type="SUPFAM" id="SSF81321">
    <property type="entry name" value="Family A G protein-coupled receptor-like"/>
    <property type="match status" value="1"/>
</dbReference>
<evidence type="ECO:0000313" key="7">
    <source>
        <dbReference type="EMBL" id="KFD53686.1"/>
    </source>
</evidence>
<name>A0A085NSF2_9BILA</name>
<keyword evidence="3 5" id="KW-1133">Transmembrane helix</keyword>
<feature type="transmembrane region" description="Helical" evidence="5">
    <location>
        <begin position="60"/>
        <end position="81"/>
    </location>
</feature>
<dbReference type="EMBL" id="KL367477">
    <property type="protein sequence ID" value="KFD72398.1"/>
    <property type="molecule type" value="Genomic_DNA"/>
</dbReference>
<feature type="transmembrane region" description="Helical" evidence="5">
    <location>
        <begin position="300"/>
        <end position="319"/>
    </location>
</feature>
<accession>A0A085NSF2</accession>
<dbReference type="Pfam" id="PF00001">
    <property type="entry name" value="7tm_1"/>
    <property type="match status" value="1"/>
</dbReference>
<keyword evidence="9" id="KW-1185">Reference proteome</keyword>
<feature type="domain" description="G-protein coupled receptors family 1 profile" evidence="6">
    <location>
        <begin position="40"/>
        <end position="316"/>
    </location>
</feature>
<sequence>MTETVNTSSQCYYEKHQWLDEKFYLISVCGTFIALLGIMANIATALVLKRPNMRSPSNIYLKALAMCDCFLLITAVLLYSVEYVYEYFESVQLYKAWFSYVRYCYPLSNAAQTGSIYITMSVTVERYLAVVHPKRVHLSCKVSTTTPVVAGVVIFAVLFNLSKVFEISVVEYPQCKGFGSLSLEATPLLSNEIYRLVYTLWLSQLVQVLIPFLTLLIFNTAIAISMRRHMVRQKRFHPAEPRLHEMREQSRDATIILIVVVSMFLICNLWGLVMTLMEAFYGVPALMMSWPKFYAFSREAVNFLAIVHSSVNFIIYYSFGKDFRAELGTMVTTNRIYELARLAFDHFAFAVRLSYGSPRMRPPITEATAITHTEDKASCNENNSTRPAIIAADNNDGLVNAYREDLSLQTLCVAGSRLPEENRRLMVKQVVDVNS</sequence>
<dbReference type="InterPro" id="IPR000276">
    <property type="entry name" value="GPCR_Rhodpsn"/>
</dbReference>
<evidence type="ECO:0000256" key="4">
    <source>
        <dbReference type="ARBA" id="ARBA00023136"/>
    </source>
</evidence>